<proteinExistence type="inferred from homology"/>
<comment type="similarity">
    <text evidence="1">Belongs to the trimethylamine methyltransferase family.</text>
</comment>
<sequence length="278" mass="30466">MEKAGLPFNSENNRITFPRSVVEQSIKSAPETIKLFDRNGGHFSTIGGNQTNFVPASSALNILDWKTGERRRAQTSDFIEYIKVVDQTKHIAYPSTAFSTDDIPQDIADAWRLYMVMAHSDKPIVTGAFTHHGVPRMARMMECFRKNQNEMVEKPMAVFTCCPNSPLRWGIDSSHNLIDCVEKGIIVEIVPVLMIGLAVPVTTVGALVIQTAEVLSGVVFTQLIRSGAPVIFGGAPGAFHMQLMSAPMTGVEALQLYCGYGQIAHHLKIPSQAYMGLG</sequence>
<feature type="non-terminal residue" evidence="4">
    <location>
        <position position="278"/>
    </location>
</feature>
<name>A0A382DP60_9ZZZZ</name>
<evidence type="ECO:0000256" key="2">
    <source>
        <dbReference type="ARBA" id="ARBA00022603"/>
    </source>
</evidence>
<organism evidence="4">
    <name type="scientific">marine metagenome</name>
    <dbReference type="NCBI Taxonomy" id="408172"/>
    <lineage>
        <taxon>unclassified sequences</taxon>
        <taxon>metagenomes</taxon>
        <taxon>ecological metagenomes</taxon>
    </lineage>
</organism>
<dbReference type="GO" id="GO:0015948">
    <property type="term" value="P:methanogenesis"/>
    <property type="evidence" value="ECO:0007669"/>
    <property type="project" value="InterPro"/>
</dbReference>
<dbReference type="Gene3D" id="3.20.20.480">
    <property type="entry name" value="Trimethylamine methyltransferase-like"/>
    <property type="match status" value="1"/>
</dbReference>
<evidence type="ECO:0000256" key="3">
    <source>
        <dbReference type="ARBA" id="ARBA00022679"/>
    </source>
</evidence>
<accession>A0A382DP60</accession>
<dbReference type="EMBL" id="UINC01040217">
    <property type="protein sequence ID" value="SVB39774.1"/>
    <property type="molecule type" value="Genomic_DNA"/>
</dbReference>
<evidence type="ECO:0000313" key="4">
    <source>
        <dbReference type="EMBL" id="SVB39774.1"/>
    </source>
</evidence>
<dbReference type="InterPro" id="IPR010426">
    <property type="entry name" value="MTTB_MeTrfase"/>
</dbReference>
<evidence type="ECO:0000256" key="1">
    <source>
        <dbReference type="ARBA" id="ARBA00007137"/>
    </source>
</evidence>
<keyword evidence="2" id="KW-0489">Methyltransferase</keyword>
<keyword evidence="3" id="KW-0808">Transferase</keyword>
<evidence type="ECO:0008006" key="5">
    <source>
        <dbReference type="Google" id="ProtNLM"/>
    </source>
</evidence>
<gene>
    <name evidence="4" type="ORF">METZ01_LOCUS192628</name>
</gene>
<dbReference type="GO" id="GO:0032259">
    <property type="term" value="P:methylation"/>
    <property type="evidence" value="ECO:0007669"/>
    <property type="project" value="UniProtKB-KW"/>
</dbReference>
<dbReference type="InterPro" id="IPR038601">
    <property type="entry name" value="MttB-like_sf"/>
</dbReference>
<dbReference type="AlphaFoldDB" id="A0A382DP60"/>
<protein>
    <recommendedName>
        <fullName evidence="5">Trimethylamine methyltransferase</fullName>
    </recommendedName>
</protein>
<dbReference type="GO" id="GO:0008168">
    <property type="term" value="F:methyltransferase activity"/>
    <property type="evidence" value="ECO:0007669"/>
    <property type="project" value="UniProtKB-KW"/>
</dbReference>
<reference evidence="4" key="1">
    <citation type="submission" date="2018-05" db="EMBL/GenBank/DDBJ databases">
        <authorList>
            <person name="Lanie J.A."/>
            <person name="Ng W.-L."/>
            <person name="Kazmierczak K.M."/>
            <person name="Andrzejewski T.M."/>
            <person name="Davidsen T.M."/>
            <person name="Wayne K.J."/>
            <person name="Tettelin H."/>
            <person name="Glass J.I."/>
            <person name="Rusch D."/>
            <person name="Podicherti R."/>
            <person name="Tsui H.-C.T."/>
            <person name="Winkler M.E."/>
        </authorList>
    </citation>
    <scope>NUCLEOTIDE SEQUENCE</scope>
</reference>
<dbReference type="Pfam" id="PF06253">
    <property type="entry name" value="MTTB"/>
    <property type="match status" value="1"/>
</dbReference>